<gene>
    <name evidence="3" type="ORF">M0638_13100</name>
</gene>
<keyword evidence="4" id="KW-1185">Reference proteome</keyword>
<dbReference type="EMBL" id="JALPRX010000054">
    <property type="protein sequence ID" value="MCK8785322.1"/>
    <property type="molecule type" value="Genomic_DNA"/>
</dbReference>
<proteinExistence type="predicted"/>
<sequence>MAVLSRRLAPLLPALLAACAGVRADPADGVRRLLLATAPDDPDPLADPLADQAGWVAWTSPGGLALRHPPGWTAAARPERNWVELRGTGGERLVIGPVLVPGVPDEAAAGAALLRLARHVTGRPEAGWAPPRAEGRGRVGTGAPTADGRDWTLASLSWRQAPGGAGAAALFTLRSEPQHGFPRRQAVLAAVLDSVAPPRSLAPAALP</sequence>
<evidence type="ECO:0008006" key="5">
    <source>
        <dbReference type="Google" id="ProtNLM"/>
    </source>
</evidence>
<evidence type="ECO:0000256" key="2">
    <source>
        <dbReference type="SAM" id="SignalP"/>
    </source>
</evidence>
<accession>A0A9X2BUA9</accession>
<feature type="region of interest" description="Disordered" evidence="1">
    <location>
        <begin position="125"/>
        <end position="145"/>
    </location>
</feature>
<organism evidence="3 4">
    <name type="scientific">Roseomonas acroporae</name>
    <dbReference type="NCBI Taxonomy" id="2937791"/>
    <lineage>
        <taxon>Bacteria</taxon>
        <taxon>Pseudomonadati</taxon>
        <taxon>Pseudomonadota</taxon>
        <taxon>Alphaproteobacteria</taxon>
        <taxon>Acetobacterales</taxon>
        <taxon>Roseomonadaceae</taxon>
        <taxon>Roseomonas</taxon>
    </lineage>
</organism>
<evidence type="ECO:0000313" key="4">
    <source>
        <dbReference type="Proteomes" id="UP001139516"/>
    </source>
</evidence>
<reference evidence="3" key="1">
    <citation type="submission" date="2022-04" db="EMBL/GenBank/DDBJ databases">
        <title>Roseomonas acroporae sp. nov., isolated from coral Acropora digitifera.</title>
        <authorList>
            <person name="Sun H."/>
        </authorList>
    </citation>
    <scope>NUCLEOTIDE SEQUENCE</scope>
    <source>
        <strain evidence="3">NAR14</strain>
    </source>
</reference>
<protein>
    <recommendedName>
        <fullName evidence="5">Lipoprotein</fullName>
    </recommendedName>
</protein>
<evidence type="ECO:0000313" key="3">
    <source>
        <dbReference type="EMBL" id="MCK8785322.1"/>
    </source>
</evidence>
<dbReference type="RefSeq" id="WP_248667442.1">
    <property type="nucleotide sequence ID" value="NZ_JALPRX010000054.1"/>
</dbReference>
<comment type="caution">
    <text evidence="3">The sequence shown here is derived from an EMBL/GenBank/DDBJ whole genome shotgun (WGS) entry which is preliminary data.</text>
</comment>
<evidence type="ECO:0000256" key="1">
    <source>
        <dbReference type="SAM" id="MobiDB-lite"/>
    </source>
</evidence>
<feature type="signal peptide" evidence="2">
    <location>
        <begin position="1"/>
        <end position="24"/>
    </location>
</feature>
<dbReference type="Proteomes" id="UP001139516">
    <property type="component" value="Unassembled WGS sequence"/>
</dbReference>
<keyword evidence="2" id="KW-0732">Signal</keyword>
<dbReference type="AlphaFoldDB" id="A0A9X2BUA9"/>
<dbReference type="PROSITE" id="PS51257">
    <property type="entry name" value="PROKAR_LIPOPROTEIN"/>
    <property type="match status" value="1"/>
</dbReference>
<name>A0A9X2BUA9_9PROT</name>
<feature type="chain" id="PRO_5040781182" description="Lipoprotein" evidence="2">
    <location>
        <begin position="25"/>
        <end position="207"/>
    </location>
</feature>